<feature type="transmembrane region" description="Helical" evidence="1">
    <location>
        <begin position="72"/>
        <end position="92"/>
    </location>
</feature>
<feature type="transmembrane region" description="Helical" evidence="1">
    <location>
        <begin position="177"/>
        <end position="198"/>
    </location>
</feature>
<feature type="transmembrane region" description="Helical" evidence="1">
    <location>
        <begin position="146"/>
        <end position="165"/>
    </location>
</feature>
<sequence length="199" mass="20921">MTALSWLGAAGSWLFVVVFLLDGLTRPGYHPARHPVSALALGPRGWIQTTNFILCGLLITAGAAALPQALGGLPLPLAVAALGLALVASGAFRMDPMRGYPPGTPDEDPEHFSLTHRFHDWAGMVVFLLLPLTPLIAVFALASPSWMWASGIIAAATALCSGAFGQLWERDSPYTGVVQRATIILGLSWLGALFLHGAA</sequence>
<evidence type="ECO:0000313" key="2">
    <source>
        <dbReference type="EMBL" id="MBB5492095.1"/>
    </source>
</evidence>
<name>A0A840WJQ1_9ACTN</name>
<organism evidence="2 3">
    <name type="scientific">Nocardiopsis metallicus</name>
    <dbReference type="NCBI Taxonomy" id="179819"/>
    <lineage>
        <taxon>Bacteria</taxon>
        <taxon>Bacillati</taxon>
        <taxon>Actinomycetota</taxon>
        <taxon>Actinomycetes</taxon>
        <taxon>Streptosporangiales</taxon>
        <taxon>Nocardiopsidaceae</taxon>
        <taxon>Nocardiopsis</taxon>
    </lineage>
</organism>
<feature type="transmembrane region" description="Helical" evidence="1">
    <location>
        <begin position="121"/>
        <end position="140"/>
    </location>
</feature>
<dbReference type="RefSeq" id="WP_184365651.1">
    <property type="nucleotide sequence ID" value="NZ_BAAAKM010000015.1"/>
</dbReference>
<evidence type="ECO:0000313" key="3">
    <source>
        <dbReference type="Proteomes" id="UP000579647"/>
    </source>
</evidence>
<keyword evidence="1" id="KW-0812">Transmembrane</keyword>
<keyword evidence="3" id="KW-1185">Reference proteome</keyword>
<accession>A0A840WJQ1</accession>
<dbReference type="Proteomes" id="UP000579647">
    <property type="component" value="Unassembled WGS sequence"/>
</dbReference>
<gene>
    <name evidence="2" type="ORF">HNR07_003232</name>
</gene>
<protein>
    <recommendedName>
        <fullName evidence="4">DUF998 domain-containing protein</fullName>
    </recommendedName>
</protein>
<evidence type="ECO:0000256" key="1">
    <source>
        <dbReference type="SAM" id="Phobius"/>
    </source>
</evidence>
<keyword evidence="1" id="KW-1133">Transmembrane helix</keyword>
<dbReference type="AlphaFoldDB" id="A0A840WJQ1"/>
<keyword evidence="1" id="KW-0472">Membrane</keyword>
<dbReference type="EMBL" id="JACHDO010000001">
    <property type="protein sequence ID" value="MBB5492095.1"/>
    <property type="molecule type" value="Genomic_DNA"/>
</dbReference>
<feature type="transmembrane region" description="Helical" evidence="1">
    <location>
        <begin position="45"/>
        <end position="66"/>
    </location>
</feature>
<feature type="transmembrane region" description="Helical" evidence="1">
    <location>
        <begin position="6"/>
        <end position="24"/>
    </location>
</feature>
<evidence type="ECO:0008006" key="4">
    <source>
        <dbReference type="Google" id="ProtNLM"/>
    </source>
</evidence>
<reference evidence="2 3" key="1">
    <citation type="submission" date="2020-08" db="EMBL/GenBank/DDBJ databases">
        <title>Sequencing the genomes of 1000 actinobacteria strains.</title>
        <authorList>
            <person name="Klenk H.-P."/>
        </authorList>
    </citation>
    <scope>NUCLEOTIDE SEQUENCE [LARGE SCALE GENOMIC DNA]</scope>
    <source>
        <strain evidence="2 3">DSM 44598</strain>
    </source>
</reference>
<dbReference type="InterPro" id="IPR009339">
    <property type="entry name" value="DUF998"/>
</dbReference>
<comment type="caution">
    <text evidence="2">The sequence shown here is derived from an EMBL/GenBank/DDBJ whole genome shotgun (WGS) entry which is preliminary data.</text>
</comment>
<proteinExistence type="predicted"/>
<dbReference type="Pfam" id="PF06197">
    <property type="entry name" value="DUF998"/>
    <property type="match status" value="1"/>
</dbReference>